<evidence type="ECO:0000256" key="3">
    <source>
        <dbReference type="ARBA" id="ARBA00022475"/>
    </source>
</evidence>
<comment type="subcellular location">
    <subcellularLocation>
        <location evidence="1">Cell membrane</location>
        <topology evidence="1">Multi-pass membrane protein</topology>
    </subcellularLocation>
</comment>
<evidence type="ECO:0000256" key="9">
    <source>
        <dbReference type="SAM" id="Phobius"/>
    </source>
</evidence>
<keyword evidence="5 9" id="KW-1133">Transmembrane helix</keyword>
<evidence type="ECO:0000256" key="4">
    <source>
        <dbReference type="ARBA" id="ARBA00022692"/>
    </source>
</evidence>
<reference evidence="10" key="2">
    <citation type="journal article" date="2015" name="Genome Biol. Evol.">
        <title>Complete Genome Sequence and Transcriptomic Analysis of the Novel Pathogen Elizabethkingia anophelis in Response to Oxidative Stress.</title>
        <authorList>
            <person name="Li Y."/>
            <person name="Liu Y."/>
            <person name="Chew S.C."/>
            <person name="Tay M."/>
            <person name="Salido M.M."/>
            <person name="Teo J."/>
            <person name="Lauro F.M."/>
            <person name="Givskov M."/>
            <person name="Yang L."/>
        </authorList>
    </citation>
    <scope>NUCLEOTIDE SEQUENCE</scope>
    <source>
        <strain evidence="10">NUHP1</strain>
    </source>
</reference>
<dbReference type="GO" id="GO:0005886">
    <property type="term" value="C:plasma membrane"/>
    <property type="evidence" value="ECO:0007669"/>
    <property type="project" value="UniProtKB-SubCell"/>
</dbReference>
<dbReference type="Pfam" id="PF25539">
    <property type="entry name" value="Bestrophin_2"/>
    <property type="match status" value="1"/>
</dbReference>
<dbReference type="STRING" id="1338011.BD94_1861"/>
<dbReference type="Proteomes" id="UP000028933">
    <property type="component" value="Chromosome"/>
</dbReference>
<dbReference type="HOGENOM" id="CLU_029790_4_0_10"/>
<keyword evidence="4 9" id="KW-0812">Transmembrane</keyword>
<gene>
    <name evidence="10" type="ORF">BD94_1861</name>
</gene>
<evidence type="ECO:0000313" key="10">
    <source>
        <dbReference type="EMBL" id="AIL45636.1"/>
    </source>
</evidence>
<feature type="transmembrane region" description="Helical" evidence="9">
    <location>
        <begin position="200"/>
        <end position="219"/>
    </location>
</feature>
<feature type="transmembrane region" description="Helical" evidence="9">
    <location>
        <begin position="46"/>
        <end position="65"/>
    </location>
</feature>
<dbReference type="GO" id="GO:0005254">
    <property type="term" value="F:chloride channel activity"/>
    <property type="evidence" value="ECO:0007669"/>
    <property type="project" value="InterPro"/>
</dbReference>
<dbReference type="eggNOG" id="COG3781">
    <property type="taxonomic scope" value="Bacteria"/>
</dbReference>
<dbReference type="PANTHER" id="PTHR33281:SF19">
    <property type="entry name" value="VOLTAGE-DEPENDENT ANION CHANNEL-FORMING PROTEIN YNEE"/>
    <property type="match status" value="1"/>
</dbReference>
<keyword evidence="3" id="KW-1003">Cell membrane</keyword>
<evidence type="ECO:0000313" key="11">
    <source>
        <dbReference type="Proteomes" id="UP000028933"/>
    </source>
</evidence>
<evidence type="ECO:0000256" key="5">
    <source>
        <dbReference type="ARBA" id="ARBA00022989"/>
    </source>
</evidence>
<dbReference type="AlphaFoldDB" id="A0A077EDL9"/>
<organism evidence="10 11">
    <name type="scientific">Elizabethkingia anophelis NUHP1</name>
    <dbReference type="NCBI Taxonomy" id="1338011"/>
    <lineage>
        <taxon>Bacteria</taxon>
        <taxon>Pseudomonadati</taxon>
        <taxon>Bacteroidota</taxon>
        <taxon>Flavobacteriia</taxon>
        <taxon>Flavobacteriales</taxon>
        <taxon>Weeksellaceae</taxon>
        <taxon>Elizabethkingia</taxon>
    </lineage>
</organism>
<keyword evidence="6" id="KW-0406">Ion transport</keyword>
<evidence type="ECO:0000256" key="1">
    <source>
        <dbReference type="ARBA" id="ARBA00004651"/>
    </source>
</evidence>
<sequence>MLLKKKISIWYFINLIKSQLLLISMFAVVIGILDLLPAFQKISLPLTIPALVGTAVSLLLAFRISQSYERWWEARTVWGAIVNDSRSLIRQITQALPSGSEAIIREFAQRQIIWNYALGESLRKLPFSDRVQDYLIDHRIEAANIPNALLDEHSLQLKQLADKGLISEFRLIQLNETLARLCDSMGKCERIKNTVFPRSYSILVHSLIYVFAAILPFGFDDSQLSLLIIEIGITILIPTLFIAIEKTAIIMQDPFENTPVDTPMTSLAQTIEINLREMTGEQNVPQKKRNPLYYEM</sequence>
<dbReference type="InterPro" id="IPR044669">
    <property type="entry name" value="YneE/VCCN1/2-like"/>
</dbReference>
<evidence type="ECO:0000256" key="2">
    <source>
        <dbReference type="ARBA" id="ARBA00022448"/>
    </source>
</evidence>
<dbReference type="RefSeq" id="WP_024564464.1">
    <property type="nucleotide sequence ID" value="NZ_CP007547.1"/>
</dbReference>
<dbReference type="PANTHER" id="PTHR33281">
    <property type="entry name" value="UPF0187 PROTEIN YNEE"/>
    <property type="match status" value="1"/>
</dbReference>
<dbReference type="KEGG" id="eao:BD94_1861"/>
<feature type="transmembrane region" description="Helical" evidence="9">
    <location>
        <begin position="225"/>
        <end position="244"/>
    </location>
</feature>
<evidence type="ECO:0000256" key="7">
    <source>
        <dbReference type="ARBA" id="ARBA00023136"/>
    </source>
</evidence>
<evidence type="ECO:0000256" key="8">
    <source>
        <dbReference type="ARBA" id="ARBA00034708"/>
    </source>
</evidence>
<keyword evidence="7 9" id="KW-0472">Membrane</keyword>
<dbReference type="EMBL" id="CP007547">
    <property type="protein sequence ID" value="AIL45636.1"/>
    <property type="molecule type" value="Genomic_DNA"/>
</dbReference>
<reference evidence="10" key="1">
    <citation type="journal article" date="2013" name="Lancet">
        <title>First case of E anophelis outbreak in an intensive-care unit.</title>
        <authorList>
            <person name="Teo J."/>
            <person name="Tan S.Y."/>
            <person name="Tay M."/>
            <person name="Ding Y."/>
            <person name="Kjelleberg S."/>
            <person name="Givskov M."/>
            <person name="Lin R.T."/>
            <person name="Yang L."/>
        </authorList>
    </citation>
    <scope>NUCLEOTIDE SEQUENCE [LARGE SCALE GENOMIC DNA]</scope>
    <source>
        <strain evidence="10">NUHP1</strain>
    </source>
</reference>
<name>A0A077EDL9_9FLAO</name>
<protein>
    <submittedName>
        <fullName evidence="10">Putative membrane protein</fullName>
    </submittedName>
</protein>
<keyword evidence="2" id="KW-0813">Transport</keyword>
<comment type="similarity">
    <text evidence="8">Belongs to the anion channel-forming bestrophin (TC 1.A.46) family.</text>
</comment>
<evidence type="ECO:0000256" key="6">
    <source>
        <dbReference type="ARBA" id="ARBA00023065"/>
    </source>
</evidence>
<accession>A0A077EDL9</accession>
<proteinExistence type="inferred from homology"/>